<evidence type="ECO:0000259" key="4">
    <source>
        <dbReference type="Pfam" id="PF00689"/>
    </source>
</evidence>
<sequence length="187" mass="21272">MIMDTLGALALATEPPNDEMMKRSPVRRGHSFITRVMWRNILGQGLYQLLVLGILMFDGKRLLNIEGLDADRTINTLIFNSFVFFQVFNEINSREMEKINVFRGIFKNWIFVSILTATVIFQVIIVEFLGTFANTVPLSWELWLLSVILGSLSMIVAVVLKCIPVESRKTEIKPHGYQLIPEGPEAI</sequence>
<dbReference type="EMBL" id="GBRH01210474">
    <property type="protein sequence ID" value="JAD87421.1"/>
    <property type="molecule type" value="Transcribed_RNA"/>
</dbReference>
<accession>A0A0A9DHX2</accession>
<proteinExistence type="predicted"/>
<keyword evidence="3" id="KW-0812">Transmembrane</keyword>
<keyword evidence="3" id="KW-0472">Membrane</keyword>
<name>A0A0A9DHX2_ARUDO</name>
<protein>
    <recommendedName>
        <fullName evidence="4">Cation-transporting P-type ATPase C-terminal domain-containing protein</fullName>
    </recommendedName>
</protein>
<dbReference type="Pfam" id="PF00689">
    <property type="entry name" value="Cation_ATPase_C"/>
    <property type="match status" value="1"/>
</dbReference>
<dbReference type="GO" id="GO:0005388">
    <property type="term" value="F:P-type calcium transporter activity"/>
    <property type="evidence" value="ECO:0007669"/>
    <property type="project" value="TreeGrafter"/>
</dbReference>
<evidence type="ECO:0000256" key="2">
    <source>
        <dbReference type="ARBA" id="ARBA00022842"/>
    </source>
</evidence>
<evidence type="ECO:0000256" key="3">
    <source>
        <dbReference type="SAM" id="Phobius"/>
    </source>
</evidence>
<dbReference type="GO" id="GO:0046872">
    <property type="term" value="F:metal ion binding"/>
    <property type="evidence" value="ECO:0007669"/>
    <property type="project" value="UniProtKB-KW"/>
</dbReference>
<keyword evidence="2" id="KW-0460">Magnesium</keyword>
<keyword evidence="3" id="KW-1133">Transmembrane helix</keyword>
<keyword evidence="1" id="KW-0479">Metal-binding</keyword>
<evidence type="ECO:0000313" key="5">
    <source>
        <dbReference type="EMBL" id="JAD87421.1"/>
    </source>
</evidence>
<dbReference type="PANTHER" id="PTHR24093">
    <property type="entry name" value="CATION TRANSPORTING ATPASE"/>
    <property type="match status" value="1"/>
</dbReference>
<evidence type="ECO:0000256" key="1">
    <source>
        <dbReference type="ARBA" id="ARBA00022723"/>
    </source>
</evidence>
<dbReference type="Gene3D" id="1.20.1110.10">
    <property type="entry name" value="Calcium-transporting ATPase, transmembrane domain"/>
    <property type="match status" value="1"/>
</dbReference>
<dbReference type="InterPro" id="IPR006068">
    <property type="entry name" value="ATPase_P-typ_cation-transptr_C"/>
</dbReference>
<dbReference type="InterPro" id="IPR023298">
    <property type="entry name" value="ATPase_P-typ_TM_dom_sf"/>
</dbReference>
<feature type="transmembrane region" description="Helical" evidence="3">
    <location>
        <begin position="72"/>
        <end position="88"/>
    </location>
</feature>
<reference evidence="5" key="2">
    <citation type="journal article" date="2015" name="Data Brief">
        <title>Shoot transcriptome of the giant reed, Arundo donax.</title>
        <authorList>
            <person name="Barrero R.A."/>
            <person name="Guerrero F.D."/>
            <person name="Moolhuijzen P."/>
            <person name="Goolsby J.A."/>
            <person name="Tidwell J."/>
            <person name="Bellgard S.E."/>
            <person name="Bellgard M.I."/>
        </authorList>
    </citation>
    <scope>NUCLEOTIDE SEQUENCE</scope>
    <source>
        <tissue evidence="5">Shoot tissue taken approximately 20 cm above the soil surface</tissue>
    </source>
</reference>
<feature type="transmembrane region" description="Helical" evidence="3">
    <location>
        <begin position="142"/>
        <end position="163"/>
    </location>
</feature>
<organism evidence="5">
    <name type="scientific">Arundo donax</name>
    <name type="common">Giant reed</name>
    <name type="synonym">Donax arundinaceus</name>
    <dbReference type="NCBI Taxonomy" id="35708"/>
    <lineage>
        <taxon>Eukaryota</taxon>
        <taxon>Viridiplantae</taxon>
        <taxon>Streptophyta</taxon>
        <taxon>Embryophyta</taxon>
        <taxon>Tracheophyta</taxon>
        <taxon>Spermatophyta</taxon>
        <taxon>Magnoliopsida</taxon>
        <taxon>Liliopsida</taxon>
        <taxon>Poales</taxon>
        <taxon>Poaceae</taxon>
        <taxon>PACMAD clade</taxon>
        <taxon>Arundinoideae</taxon>
        <taxon>Arundineae</taxon>
        <taxon>Arundo</taxon>
    </lineage>
</organism>
<dbReference type="GO" id="GO:0005886">
    <property type="term" value="C:plasma membrane"/>
    <property type="evidence" value="ECO:0007669"/>
    <property type="project" value="TreeGrafter"/>
</dbReference>
<dbReference type="AlphaFoldDB" id="A0A0A9DHX2"/>
<feature type="domain" description="Cation-transporting P-type ATPase C-terminal" evidence="4">
    <location>
        <begin position="1"/>
        <end position="162"/>
    </location>
</feature>
<feature type="transmembrane region" description="Helical" evidence="3">
    <location>
        <begin position="109"/>
        <end position="130"/>
    </location>
</feature>
<dbReference type="SUPFAM" id="SSF81665">
    <property type="entry name" value="Calcium ATPase, transmembrane domain M"/>
    <property type="match status" value="1"/>
</dbReference>
<feature type="transmembrane region" description="Helical" evidence="3">
    <location>
        <begin position="37"/>
        <end position="57"/>
    </location>
</feature>
<reference evidence="5" key="1">
    <citation type="submission" date="2014-09" db="EMBL/GenBank/DDBJ databases">
        <authorList>
            <person name="Magalhaes I.L.F."/>
            <person name="Oliveira U."/>
            <person name="Santos F.R."/>
            <person name="Vidigal T.H.D.A."/>
            <person name="Brescovit A.D."/>
            <person name="Santos A.J."/>
        </authorList>
    </citation>
    <scope>NUCLEOTIDE SEQUENCE</scope>
    <source>
        <tissue evidence="5">Shoot tissue taken approximately 20 cm above the soil surface</tissue>
    </source>
</reference>
<dbReference type="PANTHER" id="PTHR24093:SF512">
    <property type="entry name" value="CALCIUM-TRANSPORTING ATPASE 6, PLASMA MEMBRANE-TYPE-RELATED"/>
    <property type="match status" value="1"/>
</dbReference>